<comment type="caution">
    <text evidence="1">The sequence shown here is derived from an EMBL/GenBank/DDBJ whole genome shotgun (WGS) entry which is preliminary data.</text>
</comment>
<evidence type="ECO:0000313" key="1">
    <source>
        <dbReference type="EMBL" id="GME85025.1"/>
    </source>
</evidence>
<evidence type="ECO:0000313" key="2">
    <source>
        <dbReference type="Proteomes" id="UP001165064"/>
    </source>
</evidence>
<reference evidence="1" key="1">
    <citation type="submission" date="2023-04" db="EMBL/GenBank/DDBJ databases">
        <title>Ambrosiozyma monospora NBRC 10751.</title>
        <authorList>
            <person name="Ichikawa N."/>
            <person name="Sato H."/>
            <person name="Tonouchi N."/>
        </authorList>
    </citation>
    <scope>NUCLEOTIDE SEQUENCE</scope>
    <source>
        <strain evidence="1">NBRC 10751</strain>
    </source>
</reference>
<proteinExistence type="predicted"/>
<dbReference type="EMBL" id="BSXS01006037">
    <property type="protein sequence ID" value="GME85025.1"/>
    <property type="molecule type" value="Genomic_DNA"/>
</dbReference>
<keyword evidence="2" id="KW-1185">Reference proteome</keyword>
<dbReference type="Proteomes" id="UP001165064">
    <property type="component" value="Unassembled WGS sequence"/>
</dbReference>
<gene>
    <name evidence="1" type="ORF">Amon02_000730100</name>
</gene>
<organism evidence="1 2">
    <name type="scientific">Ambrosiozyma monospora</name>
    <name type="common">Yeast</name>
    <name type="synonym">Endomycopsis monosporus</name>
    <dbReference type="NCBI Taxonomy" id="43982"/>
    <lineage>
        <taxon>Eukaryota</taxon>
        <taxon>Fungi</taxon>
        <taxon>Dikarya</taxon>
        <taxon>Ascomycota</taxon>
        <taxon>Saccharomycotina</taxon>
        <taxon>Pichiomycetes</taxon>
        <taxon>Pichiales</taxon>
        <taxon>Pichiaceae</taxon>
        <taxon>Ambrosiozyma</taxon>
    </lineage>
</organism>
<sequence>MVVSHTSCKCQTLNKTMTPLIEIPFIISQYSIRKTLGHAAKLPLQRTIRPSFACRQLTSQQSLRNVYQNPDVVDERDQIMDKVAKEVQDETTMRIQIDLNKELDADLQFVTSHLRDRYKKKPPQKPTEDNNQTESDIRKNNNPINQKRKMFRERLLSVEESLQLINSRNYSLVSIDVEMFEFANSKITEVGISIYNPAYQINSFFPHIWNIHLLTREYIKFRNGKFVPDNKDQNITSQSLVISKNDIAGVFESIFTKLGPNTLLVGHDLTGDLMFSRS</sequence>
<name>A0ACB5TBV5_AMBMO</name>
<accession>A0ACB5TBV5</accession>
<protein>
    <submittedName>
        <fullName evidence="1">Unnamed protein product</fullName>
    </submittedName>
</protein>